<dbReference type="PRINTS" id="PR01023">
    <property type="entry name" value="NAFLGMOTY"/>
</dbReference>
<dbReference type="InterPro" id="IPR039567">
    <property type="entry name" value="Gly-zipper"/>
</dbReference>
<reference evidence="3 4" key="1">
    <citation type="submission" date="2024-11" db="EMBL/GenBank/DDBJ databases">
        <authorList>
            <person name="Kaparullina E.N."/>
            <person name="Delegan Y.A."/>
            <person name="Doronina N.V."/>
        </authorList>
    </citation>
    <scope>NUCLEOTIDE SEQUENCE [LARGE SCALE GENOMIC DNA]</scope>
    <source>
        <strain evidence="3 4">7sh_L</strain>
    </source>
</reference>
<keyword evidence="1" id="KW-0472">Membrane</keyword>
<dbReference type="CDD" id="cd07185">
    <property type="entry name" value="OmpA_C-like"/>
    <property type="match status" value="1"/>
</dbReference>
<dbReference type="PANTHER" id="PTHR30329:SF20">
    <property type="entry name" value="EXPORTED PROTEIN"/>
    <property type="match status" value="1"/>
</dbReference>
<dbReference type="PANTHER" id="PTHR30329">
    <property type="entry name" value="STATOR ELEMENT OF FLAGELLAR MOTOR COMPLEX"/>
    <property type="match status" value="1"/>
</dbReference>
<evidence type="ECO:0000256" key="1">
    <source>
        <dbReference type="PROSITE-ProRule" id="PRU00473"/>
    </source>
</evidence>
<dbReference type="InterPro" id="IPR006690">
    <property type="entry name" value="OMPA-like_CS"/>
</dbReference>
<dbReference type="EMBL" id="JBIWXY010000003">
    <property type="protein sequence ID" value="MFJ5447076.1"/>
    <property type="molecule type" value="Genomic_DNA"/>
</dbReference>
<protein>
    <submittedName>
        <fullName evidence="3">OmpA family protein</fullName>
    </submittedName>
</protein>
<dbReference type="RefSeq" id="WP_400883873.1">
    <property type="nucleotide sequence ID" value="NZ_JBIWXY010000003.1"/>
</dbReference>
<dbReference type="InterPro" id="IPR036737">
    <property type="entry name" value="OmpA-like_sf"/>
</dbReference>
<feature type="domain" description="OmpA-like" evidence="2">
    <location>
        <begin position="140"/>
        <end position="279"/>
    </location>
</feature>
<keyword evidence="4" id="KW-1185">Reference proteome</keyword>
<organism evidence="3 4">
    <name type="scientific">Methylobacillus methanolivorans</name>
    <dbReference type="NCBI Taxonomy" id="1848927"/>
    <lineage>
        <taxon>Bacteria</taxon>
        <taxon>Pseudomonadati</taxon>
        <taxon>Pseudomonadota</taxon>
        <taxon>Betaproteobacteria</taxon>
        <taxon>Nitrosomonadales</taxon>
        <taxon>Methylophilaceae</taxon>
        <taxon>Methylobacillus</taxon>
    </lineage>
</organism>
<sequence>MPYPKRWVVIVVSLSLGLQSCVTTDPKTGRPSLGETFKQTFASDDPCANNARNIGIVAGALIGGLVGNKVGGSNKVVGTLIGLGLGGAVGGLIGSEVDKRQCELAKIQKKYDLEMQVIPIEVQAVEGSASKPAEMQKVGLSVSVVDVDGKPQFDSGSANLEPDAKIHFAEIARQYSLKAQLEALGSNASHQEKDKVDQAFKVKRVLLIGHTDDTGNTTLNADLSEQRARAVAALFKANGVGEEQLYYQGAGETLPIADNRTLDGRAKNRRVEIVDLSNEEVFNLYLQTRRANTAYYRPAESENPVMKSAHQEAAVVKQTNKKVVETKISKSLPLSTPKDEKTRSKTPAPVIVPASNTIDFGGVPFSTKVASLDVGEIKPSGRTLRLISEAEASDMSAIRTCDLDRPRQTGAVKSLKGDKAVATSEHLPGLYGRSWYDSVGGHLVVLNNVSVLRDGAAPANAPGVKVYTQYDASKTKSKADVDLTPVVNTYQGSNGLLYRVFMGGEAGMKCMDILWPQDSGLVTAKAGKILYSRSGNEYVVDFKPKLINSTK</sequence>
<dbReference type="InterPro" id="IPR050330">
    <property type="entry name" value="Bact_OuterMem_StrucFunc"/>
</dbReference>
<dbReference type="SUPFAM" id="SSF103088">
    <property type="entry name" value="OmpA-like"/>
    <property type="match status" value="1"/>
</dbReference>
<dbReference type="Pfam" id="PF00691">
    <property type="entry name" value="OmpA"/>
    <property type="match status" value="1"/>
</dbReference>
<dbReference type="Gene3D" id="3.30.1330.60">
    <property type="entry name" value="OmpA-like domain"/>
    <property type="match status" value="1"/>
</dbReference>
<gene>
    <name evidence="3" type="ORF">ACIKP9_12615</name>
</gene>
<evidence type="ECO:0000313" key="3">
    <source>
        <dbReference type="EMBL" id="MFJ5447076.1"/>
    </source>
</evidence>
<dbReference type="Proteomes" id="UP001617669">
    <property type="component" value="Unassembled WGS sequence"/>
</dbReference>
<evidence type="ECO:0000313" key="4">
    <source>
        <dbReference type="Proteomes" id="UP001617669"/>
    </source>
</evidence>
<dbReference type="Pfam" id="PF13488">
    <property type="entry name" value="Gly-zipper_Omp"/>
    <property type="match status" value="1"/>
</dbReference>
<proteinExistence type="predicted"/>
<dbReference type="PROSITE" id="PS51257">
    <property type="entry name" value="PROKAR_LIPOPROTEIN"/>
    <property type="match status" value="1"/>
</dbReference>
<evidence type="ECO:0000259" key="2">
    <source>
        <dbReference type="PROSITE" id="PS51123"/>
    </source>
</evidence>
<comment type="caution">
    <text evidence="3">The sequence shown here is derived from an EMBL/GenBank/DDBJ whole genome shotgun (WGS) entry which is preliminary data.</text>
</comment>
<dbReference type="PROSITE" id="PS51123">
    <property type="entry name" value="OMPA_2"/>
    <property type="match status" value="1"/>
</dbReference>
<dbReference type="InterPro" id="IPR006665">
    <property type="entry name" value="OmpA-like"/>
</dbReference>
<accession>A0ABW8GNZ4</accession>
<dbReference type="PROSITE" id="PS01068">
    <property type="entry name" value="OMPA_1"/>
    <property type="match status" value="1"/>
</dbReference>
<name>A0ABW8GNZ4_9PROT</name>